<sequence length="117" mass="13385">MGAKVRQQSHFGAYNVGRQRRRDTMAYANKRIHFFGDFLVIRLRRHRGRTHGCVPLQQSLILVTLPRPCTKNLSKSRNLSRIYESCTHHFKIVELDLLVPSNAAFAETPTAASIIPK</sequence>
<organism evidence="1 2">
    <name type="scientific">Romanomermis culicivorax</name>
    <name type="common">Nematode worm</name>
    <dbReference type="NCBI Taxonomy" id="13658"/>
    <lineage>
        <taxon>Eukaryota</taxon>
        <taxon>Metazoa</taxon>
        <taxon>Ecdysozoa</taxon>
        <taxon>Nematoda</taxon>
        <taxon>Enoplea</taxon>
        <taxon>Dorylaimia</taxon>
        <taxon>Mermithida</taxon>
        <taxon>Mermithoidea</taxon>
        <taxon>Mermithidae</taxon>
        <taxon>Romanomermis</taxon>
    </lineage>
</organism>
<name>A0A915J837_ROMCU</name>
<keyword evidence="1" id="KW-1185">Reference proteome</keyword>
<dbReference type="AlphaFoldDB" id="A0A915J837"/>
<accession>A0A915J837</accession>
<evidence type="ECO:0000313" key="1">
    <source>
        <dbReference type="Proteomes" id="UP000887565"/>
    </source>
</evidence>
<proteinExistence type="predicted"/>
<reference evidence="2" key="1">
    <citation type="submission" date="2022-11" db="UniProtKB">
        <authorList>
            <consortium name="WormBaseParasite"/>
        </authorList>
    </citation>
    <scope>IDENTIFICATION</scope>
</reference>
<evidence type="ECO:0000313" key="2">
    <source>
        <dbReference type="WBParaSite" id="nRc.2.0.1.t22634-RA"/>
    </source>
</evidence>
<protein>
    <submittedName>
        <fullName evidence="2">Uncharacterized protein</fullName>
    </submittedName>
</protein>
<dbReference type="WBParaSite" id="nRc.2.0.1.t22634-RA">
    <property type="protein sequence ID" value="nRc.2.0.1.t22634-RA"/>
    <property type="gene ID" value="nRc.2.0.1.g22634"/>
</dbReference>
<dbReference type="Proteomes" id="UP000887565">
    <property type="component" value="Unplaced"/>
</dbReference>